<evidence type="ECO:0000256" key="3">
    <source>
        <dbReference type="ARBA" id="ARBA00022617"/>
    </source>
</evidence>
<dbReference type="EMBL" id="CP031165">
    <property type="protein sequence ID" value="AXV05423.1"/>
    <property type="molecule type" value="Genomic_DNA"/>
</dbReference>
<dbReference type="GO" id="GO:0046872">
    <property type="term" value="F:metal ion binding"/>
    <property type="evidence" value="ECO:0007669"/>
    <property type="project" value="UniProtKB-KW"/>
</dbReference>
<evidence type="ECO:0000256" key="5">
    <source>
        <dbReference type="ARBA" id="ARBA00023004"/>
    </source>
</evidence>
<evidence type="ECO:0000313" key="9">
    <source>
        <dbReference type="EMBL" id="AXV05423.1"/>
    </source>
</evidence>
<reference evidence="9 10" key="1">
    <citation type="submission" date="2018-09" db="EMBL/GenBank/DDBJ databases">
        <title>Complete genome sequence of Euzebya sp. DY32-46 isolated from seawater of Pacific Ocean.</title>
        <authorList>
            <person name="Xu L."/>
            <person name="Wu Y.-H."/>
            <person name="Xu X.-W."/>
        </authorList>
    </citation>
    <scope>NUCLEOTIDE SEQUENCE [LARGE SCALE GENOMIC DNA]</scope>
    <source>
        <strain evidence="9 10">DY32-46</strain>
    </source>
</reference>
<protein>
    <submittedName>
        <fullName evidence="9">Hemoglobin-like protein HbO</fullName>
    </submittedName>
</protein>
<dbReference type="AlphaFoldDB" id="A0A346XT76"/>
<keyword evidence="4" id="KW-0479">Metal-binding</keyword>
<name>A0A346XT76_9ACTN</name>
<dbReference type="GO" id="GO:0005344">
    <property type="term" value="F:oxygen carrier activity"/>
    <property type="evidence" value="ECO:0007669"/>
    <property type="project" value="InterPro"/>
</dbReference>
<evidence type="ECO:0000256" key="8">
    <source>
        <dbReference type="SAM" id="MobiDB-lite"/>
    </source>
</evidence>
<dbReference type="InterPro" id="IPR012292">
    <property type="entry name" value="Globin/Proto"/>
</dbReference>
<evidence type="ECO:0000313" key="10">
    <source>
        <dbReference type="Proteomes" id="UP000264006"/>
    </source>
</evidence>
<organism evidence="9 10">
    <name type="scientific">Euzebya pacifica</name>
    <dbReference type="NCBI Taxonomy" id="1608957"/>
    <lineage>
        <taxon>Bacteria</taxon>
        <taxon>Bacillati</taxon>
        <taxon>Actinomycetota</taxon>
        <taxon>Nitriliruptoria</taxon>
        <taxon>Euzebyales</taxon>
    </lineage>
</organism>
<evidence type="ECO:0000256" key="6">
    <source>
        <dbReference type="ARBA" id="ARBA00034496"/>
    </source>
</evidence>
<evidence type="ECO:0000256" key="1">
    <source>
        <dbReference type="ARBA" id="ARBA00001971"/>
    </source>
</evidence>
<dbReference type="SUPFAM" id="SSF46458">
    <property type="entry name" value="Globin-like"/>
    <property type="match status" value="1"/>
</dbReference>
<feature type="binding site" description="distal binding residue" evidence="7">
    <location>
        <position position="163"/>
    </location>
    <ligand>
        <name>heme</name>
        <dbReference type="ChEBI" id="CHEBI:30413"/>
    </ligand>
    <ligandPart>
        <name>Fe</name>
        <dbReference type="ChEBI" id="CHEBI:18248"/>
    </ligandPart>
</feature>
<comment type="similarity">
    <text evidence="6">Belongs to the truncated hemoglobin family. Group II subfamily.</text>
</comment>
<dbReference type="OrthoDB" id="9790913at2"/>
<dbReference type="KEGG" id="euz:DVS28_a0722"/>
<comment type="cofactor">
    <cofactor evidence="1">
        <name>heme</name>
        <dbReference type="ChEBI" id="CHEBI:30413"/>
    </cofactor>
</comment>
<sequence>MSDADRSQSDPARLPTPTAATDTARSLPRADVPTVQPARKETPADPSASLYDRVGGEAFFTELIAAFYRRVAADEVLRPLYPDADLGPAEERLRLFFIQYWGGPSTYSEQRGHPRLRMRHAPFPVGSVQIEAWLDCFREAIREVQPAPEVTVELWAYVERAAHFMRNVPEPS</sequence>
<keyword evidence="5" id="KW-0408">Iron</keyword>
<evidence type="ECO:0000256" key="4">
    <source>
        <dbReference type="ARBA" id="ARBA00022723"/>
    </source>
</evidence>
<dbReference type="InterPro" id="IPR019795">
    <property type="entry name" value="Globin_bac-like_CS"/>
</dbReference>
<gene>
    <name evidence="9" type="ORF">DVS28_a0722</name>
</gene>
<dbReference type="InterPro" id="IPR009050">
    <property type="entry name" value="Globin-like_sf"/>
</dbReference>
<dbReference type="Proteomes" id="UP000264006">
    <property type="component" value="Chromosome"/>
</dbReference>
<dbReference type="InterPro" id="IPR001486">
    <property type="entry name" value="Hemoglobin_trunc"/>
</dbReference>
<feature type="region of interest" description="Disordered" evidence="8">
    <location>
        <begin position="1"/>
        <end position="49"/>
    </location>
</feature>
<keyword evidence="10" id="KW-1185">Reference proteome</keyword>
<dbReference type="Pfam" id="PF01152">
    <property type="entry name" value="Bac_globin"/>
    <property type="match status" value="1"/>
</dbReference>
<dbReference type="InterPro" id="IPR044203">
    <property type="entry name" value="GlbO/GLB3-like"/>
</dbReference>
<dbReference type="GO" id="GO:0020037">
    <property type="term" value="F:heme binding"/>
    <property type="evidence" value="ECO:0007669"/>
    <property type="project" value="InterPro"/>
</dbReference>
<evidence type="ECO:0000256" key="2">
    <source>
        <dbReference type="ARBA" id="ARBA00022448"/>
    </source>
</evidence>
<dbReference type="PANTHER" id="PTHR47366:SF1">
    <property type="entry name" value="TWO-ON-TWO HEMOGLOBIN-3"/>
    <property type="match status" value="1"/>
</dbReference>
<accession>A0A346XT76</accession>
<dbReference type="Gene3D" id="1.10.490.10">
    <property type="entry name" value="Globins"/>
    <property type="match status" value="1"/>
</dbReference>
<dbReference type="RefSeq" id="WP_114590234.1">
    <property type="nucleotide sequence ID" value="NZ_CP031165.1"/>
</dbReference>
<dbReference type="CDD" id="cd14771">
    <property type="entry name" value="TrHb2_Mt-trHbO-like_O"/>
    <property type="match status" value="1"/>
</dbReference>
<evidence type="ECO:0000256" key="7">
    <source>
        <dbReference type="PIRSR" id="PIRSR601486-1"/>
    </source>
</evidence>
<dbReference type="PANTHER" id="PTHR47366">
    <property type="entry name" value="TWO-ON-TWO HEMOGLOBIN-3"/>
    <property type="match status" value="1"/>
</dbReference>
<dbReference type="PROSITE" id="PS01213">
    <property type="entry name" value="GLOBIN_FAM_2"/>
    <property type="match status" value="1"/>
</dbReference>
<keyword evidence="2" id="KW-0813">Transport</keyword>
<keyword evidence="3 7" id="KW-0349">Heme</keyword>
<proteinExistence type="inferred from homology"/>
<dbReference type="GO" id="GO:0019825">
    <property type="term" value="F:oxygen binding"/>
    <property type="evidence" value="ECO:0007669"/>
    <property type="project" value="InterPro"/>
</dbReference>